<feature type="compositionally biased region" description="Low complexity" evidence="1">
    <location>
        <begin position="77"/>
        <end position="89"/>
    </location>
</feature>
<protein>
    <submittedName>
        <fullName evidence="2">Uncharacterized protein</fullName>
    </submittedName>
</protein>
<sequence length="134" mass="14587">MANCTISGERLRRRSATGAATVVAVSAAGSSPKLFTFETELTFTMFTFVPCGDWGSRLTYAYVAPSTSSARRRRTRSSSFADASSLAASPKPAFTLDPPPNLKPNISSRRKEQKGQLSYLEHCHRLGARVCTHN</sequence>
<evidence type="ECO:0000313" key="2">
    <source>
        <dbReference type="EnsemblMetazoa" id="ACOM040744-PA.1"/>
    </source>
</evidence>
<reference evidence="2" key="1">
    <citation type="submission" date="2022-08" db="UniProtKB">
        <authorList>
            <consortium name="EnsemblMetazoa"/>
        </authorList>
    </citation>
    <scope>IDENTIFICATION</scope>
</reference>
<name>A0A8W7Q0U3_ANOCL</name>
<dbReference type="EnsemblMetazoa" id="ACOM040744-RA">
    <property type="protein sequence ID" value="ACOM040744-PA.1"/>
    <property type="gene ID" value="ACOM040744"/>
</dbReference>
<proteinExistence type="predicted"/>
<dbReference type="AlphaFoldDB" id="A0A8W7Q0U3"/>
<accession>A0A8W7Q0U3</accession>
<feature type="region of interest" description="Disordered" evidence="1">
    <location>
        <begin position="66"/>
        <end position="116"/>
    </location>
</feature>
<evidence type="ECO:0000256" key="1">
    <source>
        <dbReference type="SAM" id="MobiDB-lite"/>
    </source>
</evidence>
<organism evidence="2">
    <name type="scientific">Anopheles coluzzii</name>
    <name type="common">African malaria mosquito</name>
    <dbReference type="NCBI Taxonomy" id="1518534"/>
    <lineage>
        <taxon>Eukaryota</taxon>
        <taxon>Metazoa</taxon>
        <taxon>Ecdysozoa</taxon>
        <taxon>Arthropoda</taxon>
        <taxon>Hexapoda</taxon>
        <taxon>Insecta</taxon>
        <taxon>Pterygota</taxon>
        <taxon>Neoptera</taxon>
        <taxon>Endopterygota</taxon>
        <taxon>Diptera</taxon>
        <taxon>Nematocera</taxon>
        <taxon>Culicoidea</taxon>
        <taxon>Culicidae</taxon>
        <taxon>Anophelinae</taxon>
        <taxon>Anopheles</taxon>
    </lineage>
</organism>
<dbReference type="Proteomes" id="UP000075882">
    <property type="component" value="Unassembled WGS sequence"/>
</dbReference>